<organism evidence="1">
    <name type="scientific">Aegilops tauschii</name>
    <name type="common">Tausch's goatgrass</name>
    <name type="synonym">Aegilops squarrosa</name>
    <dbReference type="NCBI Taxonomy" id="37682"/>
    <lineage>
        <taxon>Eukaryota</taxon>
        <taxon>Viridiplantae</taxon>
        <taxon>Streptophyta</taxon>
        <taxon>Embryophyta</taxon>
        <taxon>Tracheophyta</taxon>
        <taxon>Spermatophyta</taxon>
        <taxon>Magnoliopsida</taxon>
        <taxon>Liliopsida</taxon>
        <taxon>Poales</taxon>
        <taxon>Poaceae</taxon>
        <taxon>BOP clade</taxon>
        <taxon>Pooideae</taxon>
        <taxon>Triticodae</taxon>
        <taxon>Triticeae</taxon>
        <taxon>Triticinae</taxon>
        <taxon>Aegilops</taxon>
    </lineage>
</organism>
<accession>M8B8Z7</accession>
<evidence type="ECO:0000313" key="1">
    <source>
        <dbReference type="EnsemblPlants" id="EMT21255"/>
    </source>
</evidence>
<dbReference type="EnsemblPlants" id="EMT21255">
    <property type="protein sequence ID" value="EMT21255"/>
    <property type="gene ID" value="F775_11481"/>
</dbReference>
<dbReference type="PANTHER" id="PTHR31769">
    <property type="entry name" value="OS07G0462200 PROTEIN-RELATED"/>
    <property type="match status" value="1"/>
</dbReference>
<protein>
    <submittedName>
        <fullName evidence="1">Uncharacterized protein</fullName>
    </submittedName>
</protein>
<dbReference type="AlphaFoldDB" id="M8B8Z7"/>
<reference evidence="1" key="1">
    <citation type="submission" date="2015-06" db="UniProtKB">
        <authorList>
            <consortium name="EnsemblPlants"/>
        </authorList>
    </citation>
    <scope>IDENTIFICATION</scope>
</reference>
<name>M8B8Z7_AEGTA</name>
<dbReference type="InterPro" id="IPR052222">
    <property type="entry name" value="DESIGUAL"/>
</dbReference>
<sequence length="344" mass="38417">MAGFASSRPASLALCGFLIFLNVFAFLLAVGAEQRRSTVRPPDHPSSVRAPHRLMAPSFSQGKVVPDEYDERSYCLYDTDASTVYGVCAFFVLLLAQLLVTGVTRCLCFGPALSSRGCAVAAFAVSWCASLNPRFGSIRALFLGCTEICFSYFRTTMTWEYRIVFLVLSAENFRMHHDNTPTESEIARRLYRSAYQALSITERISLKYYHTACTRYRRCILENLLFFLLNLPGPWSLKDLGPRHTNCDVLNWIQVPKEADVPRRGGLPCRRIREERVPHQVPRLLHEARPGQLCRAPQGSTLPAALVCYWSYSKAADGGFIKHQNEAGVGMTDYGLDRGGGPGL</sequence>
<proteinExistence type="predicted"/>